<dbReference type="AlphaFoldDB" id="A0A514CL61"/>
<keyword evidence="2" id="KW-1185">Reference proteome</keyword>
<dbReference type="EMBL" id="CP041253">
    <property type="protein sequence ID" value="QDH80556.1"/>
    <property type="molecule type" value="Genomic_DNA"/>
</dbReference>
<dbReference type="KEGG" id="echi:FKX85_16510"/>
<organism evidence="1 2">
    <name type="scientific">Echinicola soli</name>
    <dbReference type="NCBI Taxonomy" id="2591634"/>
    <lineage>
        <taxon>Bacteria</taxon>
        <taxon>Pseudomonadati</taxon>
        <taxon>Bacteroidota</taxon>
        <taxon>Cytophagia</taxon>
        <taxon>Cytophagales</taxon>
        <taxon>Cyclobacteriaceae</taxon>
        <taxon>Echinicola</taxon>
    </lineage>
</organism>
<reference evidence="1 2" key="1">
    <citation type="submission" date="2019-06" db="EMBL/GenBank/DDBJ databases">
        <title>Echinicola alkalisoli sp. nov. isolated from saline soil.</title>
        <authorList>
            <person name="Sun J.-Q."/>
            <person name="Xu L."/>
        </authorList>
    </citation>
    <scope>NUCLEOTIDE SEQUENCE [LARGE SCALE GENOMIC DNA]</scope>
    <source>
        <strain evidence="1 2">LN3S3</strain>
    </source>
</reference>
<dbReference type="RefSeq" id="WP_141615786.1">
    <property type="nucleotide sequence ID" value="NZ_CP041253.1"/>
</dbReference>
<name>A0A514CL61_9BACT</name>
<gene>
    <name evidence="1" type="ORF">FKX85_16510</name>
</gene>
<proteinExistence type="predicted"/>
<sequence length="382" mass="42830">MNHRLLPVAAIALLLLGCNPDKEKENTPELTIPTTYHFERGGSSSVSYQGQKDRLNMLSEIKSYLKTGDKGKELSSQHLLDMFANANSPFESADLNVSSKKLENKTNPAEVEFNKSLFTEAAAVSKEVAENGTMADEGVAGSIQRGTSEKFINVNEKGWEFTQFIEKGLMGSVFYHQIFNVYLSDARTGDDVDNETIEEGKNHTPMEHHWDEAFGYWGVPVDFPNGDPVLTDDQERFWAKYTLGRNELLNVSEPLMKAYITGRAAIVAKDYPTKNAQKEVIIDFHELVTAATAVHYINKSMNNFSSGDTGSMFHTLSEGYNFVKAIQYSPRKKITQADINEILNEDFGTDGDFWTVTMEGLREAKNKLTTAYPELKEVEDEL</sequence>
<dbReference type="OrthoDB" id="5498726at2"/>
<protein>
    <submittedName>
        <fullName evidence="1">DUF4856 domain-containing protein</fullName>
    </submittedName>
</protein>
<dbReference type="Proteomes" id="UP000316614">
    <property type="component" value="Chromosome"/>
</dbReference>
<evidence type="ECO:0000313" key="2">
    <source>
        <dbReference type="Proteomes" id="UP000316614"/>
    </source>
</evidence>
<dbReference type="InterPro" id="IPR032331">
    <property type="entry name" value="DUF4856"/>
</dbReference>
<dbReference type="Pfam" id="PF16148">
    <property type="entry name" value="DUF4856"/>
    <property type="match status" value="1"/>
</dbReference>
<dbReference type="PROSITE" id="PS51257">
    <property type="entry name" value="PROKAR_LIPOPROTEIN"/>
    <property type="match status" value="1"/>
</dbReference>
<accession>A0A514CL61</accession>
<evidence type="ECO:0000313" key="1">
    <source>
        <dbReference type="EMBL" id="QDH80556.1"/>
    </source>
</evidence>